<dbReference type="KEGG" id="ffa:FFWV33_09030"/>
<name>A0A2S1LD45_9FLAO</name>
<dbReference type="EMBL" id="CP020918">
    <property type="protein sequence ID" value="AWG21669.1"/>
    <property type="molecule type" value="Genomic_DNA"/>
</dbReference>
<sequence>MLKPLFLATLIITGLSSCSSKINQYKNKKPEGKWVITDSLESVYTATGRYHKGNEKGKWRYFKDGNLIKTERYRGYNTKTVFYHPNGQVYKKGKTQYDSDAVESHWYYIGKWSYYKMNGQLDSTIVYKKENTSKLLKKPLKFN</sequence>
<evidence type="ECO:0000313" key="2">
    <source>
        <dbReference type="Proteomes" id="UP000244527"/>
    </source>
</evidence>
<reference evidence="1 2" key="1">
    <citation type="submission" date="2017-04" db="EMBL/GenBank/DDBJ databases">
        <title>Compelte genome sequence of WV33.</title>
        <authorList>
            <person name="Lee P.C."/>
        </authorList>
    </citation>
    <scope>NUCLEOTIDE SEQUENCE [LARGE SCALE GENOMIC DNA]</scope>
    <source>
        <strain evidence="1 2">WV33</strain>
    </source>
</reference>
<dbReference type="RefSeq" id="WP_108740607.1">
    <property type="nucleotide sequence ID" value="NZ_CP020918.1"/>
</dbReference>
<dbReference type="PROSITE" id="PS51257">
    <property type="entry name" value="PROKAR_LIPOPROTEIN"/>
    <property type="match status" value="1"/>
</dbReference>
<dbReference type="Proteomes" id="UP000244527">
    <property type="component" value="Chromosome"/>
</dbReference>
<accession>A0A2S1LD45</accession>
<evidence type="ECO:0000313" key="1">
    <source>
        <dbReference type="EMBL" id="AWG21669.1"/>
    </source>
</evidence>
<dbReference type="SUPFAM" id="SSF82185">
    <property type="entry name" value="Histone H3 K4-specific methyltransferase SET7/9 N-terminal domain"/>
    <property type="match status" value="1"/>
</dbReference>
<protein>
    <recommendedName>
        <fullName evidence="3">Nicotinic acid mononucleotide adenyltransferase</fullName>
    </recommendedName>
</protein>
<organism evidence="1 2">
    <name type="scientific">Flavobacterium faecale</name>
    <dbReference type="NCBI Taxonomy" id="1355330"/>
    <lineage>
        <taxon>Bacteria</taxon>
        <taxon>Pseudomonadati</taxon>
        <taxon>Bacteroidota</taxon>
        <taxon>Flavobacteriia</taxon>
        <taxon>Flavobacteriales</taxon>
        <taxon>Flavobacteriaceae</taxon>
        <taxon>Flavobacterium</taxon>
    </lineage>
</organism>
<dbReference type="Gene3D" id="3.90.930.1">
    <property type="match status" value="1"/>
</dbReference>
<evidence type="ECO:0008006" key="3">
    <source>
        <dbReference type="Google" id="ProtNLM"/>
    </source>
</evidence>
<dbReference type="OrthoDB" id="8536728at2"/>
<dbReference type="AlphaFoldDB" id="A0A2S1LD45"/>
<keyword evidence="2" id="KW-1185">Reference proteome</keyword>
<proteinExistence type="predicted"/>
<gene>
    <name evidence="1" type="ORF">FFWV33_09030</name>
</gene>